<dbReference type="EMBL" id="JAAVXB010000007">
    <property type="protein sequence ID" value="NKF23230.1"/>
    <property type="molecule type" value="Genomic_DNA"/>
</dbReference>
<organism evidence="2 3">
    <name type="scientific">Solimonas marina</name>
    <dbReference type="NCBI Taxonomy" id="2714601"/>
    <lineage>
        <taxon>Bacteria</taxon>
        <taxon>Pseudomonadati</taxon>
        <taxon>Pseudomonadota</taxon>
        <taxon>Gammaproteobacteria</taxon>
        <taxon>Nevskiales</taxon>
        <taxon>Nevskiaceae</taxon>
        <taxon>Solimonas</taxon>
    </lineage>
</organism>
<dbReference type="AlphaFoldDB" id="A0A969WBT9"/>
<evidence type="ECO:0000313" key="2">
    <source>
        <dbReference type="EMBL" id="NKF23230.1"/>
    </source>
</evidence>
<proteinExistence type="predicted"/>
<dbReference type="RefSeq" id="WP_168148561.1">
    <property type="nucleotide sequence ID" value="NZ_JAAVXB010000007.1"/>
</dbReference>
<accession>A0A969WBT9</accession>
<reference evidence="2" key="1">
    <citation type="submission" date="2020-03" db="EMBL/GenBank/DDBJ databases">
        <title>Solimonas marina sp. nov., isolated from deep seawater of the Pacific Ocean.</title>
        <authorList>
            <person name="Liu X."/>
            <person name="Lai Q."/>
            <person name="Sun F."/>
            <person name="Gai Y."/>
            <person name="Li G."/>
            <person name="Shao Z."/>
        </authorList>
    </citation>
    <scope>NUCLEOTIDE SEQUENCE</scope>
    <source>
        <strain evidence="2">C16B3</strain>
    </source>
</reference>
<keyword evidence="3" id="KW-1185">Reference proteome</keyword>
<comment type="caution">
    <text evidence="2">The sequence shown here is derived from an EMBL/GenBank/DDBJ whole genome shotgun (WGS) entry which is preliminary data.</text>
</comment>
<evidence type="ECO:0000313" key="3">
    <source>
        <dbReference type="Proteomes" id="UP000653472"/>
    </source>
</evidence>
<protein>
    <submittedName>
        <fullName evidence="2">Uncharacterized protein</fullName>
    </submittedName>
</protein>
<dbReference type="Proteomes" id="UP000653472">
    <property type="component" value="Unassembled WGS sequence"/>
</dbReference>
<gene>
    <name evidence="2" type="ORF">G7Y82_12980</name>
</gene>
<evidence type="ECO:0000256" key="1">
    <source>
        <dbReference type="SAM" id="MobiDB-lite"/>
    </source>
</evidence>
<sequence length="49" mass="5404">MQKKQIPPPEKMLAAGRARCLTLQLRESAEAKKEPVLKQSKDDPASTGK</sequence>
<feature type="region of interest" description="Disordered" evidence="1">
    <location>
        <begin position="29"/>
        <end position="49"/>
    </location>
</feature>
<name>A0A969WBT9_9GAMM</name>